<keyword evidence="3" id="KW-1185">Reference proteome</keyword>
<protein>
    <recommendedName>
        <fullName evidence="1">NLP1-9 GAF domain-containing protein</fullName>
    </recommendedName>
</protein>
<dbReference type="EMBL" id="JACMSC010000013">
    <property type="protein sequence ID" value="KAG6494070.1"/>
    <property type="molecule type" value="Genomic_DNA"/>
</dbReference>
<dbReference type="PANTHER" id="PTHR32002">
    <property type="entry name" value="PROTEIN NLP8"/>
    <property type="match status" value="1"/>
</dbReference>
<dbReference type="Proteomes" id="UP000734854">
    <property type="component" value="Unassembled WGS sequence"/>
</dbReference>
<feature type="domain" description="NLP1-9 GAF" evidence="1">
    <location>
        <begin position="312"/>
        <end position="493"/>
    </location>
</feature>
<dbReference type="AlphaFoldDB" id="A0A8J5FWA0"/>
<dbReference type="Pfam" id="PF22922">
    <property type="entry name" value="GAF_NLP"/>
    <property type="match status" value="1"/>
</dbReference>
<dbReference type="GO" id="GO:0003700">
    <property type="term" value="F:DNA-binding transcription factor activity"/>
    <property type="evidence" value="ECO:0007669"/>
    <property type="project" value="InterPro"/>
</dbReference>
<comment type="caution">
    <text evidence="2">The sequence shown here is derived from an EMBL/GenBank/DDBJ whole genome shotgun (WGS) entry which is preliminary data.</text>
</comment>
<proteinExistence type="predicted"/>
<evidence type="ECO:0000313" key="3">
    <source>
        <dbReference type="Proteomes" id="UP000734854"/>
    </source>
</evidence>
<sequence length="620" mass="68755">MDDLPPTDYEEDGSPILDDPFGFSGLMNFDGYSPTIVDQFISTLSFPAANQEPGLWASLSSPRVSTQSVLGVNSNSGDAYYHCRDKISLNSRQGSSSDCLRKEVSSSSRSASYSAVDSMTNEVVLTVPPSLQGMSLGERMLKALSLVRQSMHGGILAQVWMPIKQGDQYVLSTSEQPCLLDHSLAGYREVSRHFTFSPKEAPGLFTGLPGRVYISGRPEWTSNVIYYKNFEYLRVDYAVNHKVCGSLAVPVFDTDLGSCRAVLELVTTSEKSNFDTEIETVSKALQYLKVAFLLLPQAVNLRSTKMQAPQQILTKSQISAFSEILDVLRYICHAYMLPLALTWVPIGPDGGHLCDFRKYKLGETNSTPKRPILCIHESSCYVNNTKMQGFLNACAEHSLENGQGIAGKALQSNHPFFSPDVKEYNIHEYPLVHHARKFNLHAAVAIRLRSTYTGDNDYILEFFLPIDCMGSKEQQLLLNNLSSNMKILCRSLRTVSDAEKEESDIAGIIGEPVCCLSTDFTMKCSRPVDIVPKSTSGKVVSLTKEISSDEQHDNAYHEEVPRQSYFSVSCFNYISVIFQVADASATCLDSSCQILEAFMSQPLELDRPSDLMITNMTDLL</sequence>
<gene>
    <name evidence="2" type="ORF">ZIOFF_049089</name>
</gene>
<dbReference type="PANTHER" id="PTHR32002:SF41">
    <property type="entry name" value="PROTEIN NLP8"/>
    <property type="match status" value="1"/>
</dbReference>
<dbReference type="InterPro" id="IPR045012">
    <property type="entry name" value="NLP"/>
</dbReference>
<dbReference type="InterPro" id="IPR055081">
    <property type="entry name" value="NLP1-9_GAF"/>
</dbReference>
<accession>A0A8J5FWA0</accession>
<reference evidence="2 3" key="1">
    <citation type="submission" date="2020-08" db="EMBL/GenBank/DDBJ databases">
        <title>Plant Genome Project.</title>
        <authorList>
            <person name="Zhang R.-G."/>
        </authorList>
    </citation>
    <scope>NUCLEOTIDE SEQUENCE [LARGE SCALE GENOMIC DNA]</scope>
    <source>
        <tissue evidence="2">Rhizome</tissue>
    </source>
</reference>
<name>A0A8J5FWA0_ZINOF</name>
<organism evidence="2 3">
    <name type="scientific">Zingiber officinale</name>
    <name type="common">Ginger</name>
    <name type="synonym">Amomum zingiber</name>
    <dbReference type="NCBI Taxonomy" id="94328"/>
    <lineage>
        <taxon>Eukaryota</taxon>
        <taxon>Viridiplantae</taxon>
        <taxon>Streptophyta</taxon>
        <taxon>Embryophyta</taxon>
        <taxon>Tracheophyta</taxon>
        <taxon>Spermatophyta</taxon>
        <taxon>Magnoliopsida</taxon>
        <taxon>Liliopsida</taxon>
        <taxon>Zingiberales</taxon>
        <taxon>Zingiberaceae</taxon>
        <taxon>Zingiber</taxon>
    </lineage>
</organism>
<evidence type="ECO:0000259" key="1">
    <source>
        <dbReference type="Pfam" id="PF22922"/>
    </source>
</evidence>
<evidence type="ECO:0000313" key="2">
    <source>
        <dbReference type="EMBL" id="KAG6494070.1"/>
    </source>
</evidence>